<dbReference type="InterPro" id="IPR058660">
    <property type="entry name" value="WHD_DnaB"/>
</dbReference>
<comment type="similarity">
    <text evidence="1">Belongs to the DnaB/DnaD family.</text>
</comment>
<evidence type="ECO:0000313" key="5">
    <source>
        <dbReference type="EMBL" id="WMB28576.1"/>
    </source>
</evidence>
<feature type="region of interest" description="Disordered" evidence="2">
    <location>
        <begin position="344"/>
        <end position="372"/>
    </location>
</feature>
<dbReference type="Pfam" id="PF07261">
    <property type="entry name" value="DnaB_2"/>
    <property type="match status" value="1"/>
</dbReference>
<gene>
    <name evidence="5" type="ORF">N1496_03255</name>
</gene>
<dbReference type="EMBL" id="CP110509">
    <property type="protein sequence ID" value="WMB28576.1"/>
    <property type="molecule type" value="Genomic_DNA"/>
</dbReference>
<feature type="domain" description="Replicative helicase loading/DNA remodeling protein DnaB N-terminal winged helix" evidence="4">
    <location>
        <begin position="2"/>
        <end position="230"/>
    </location>
</feature>
<evidence type="ECO:0000256" key="2">
    <source>
        <dbReference type="SAM" id="MobiDB-lite"/>
    </source>
</evidence>
<organism evidence="5 6">
    <name type="scientific">Streptococcus didelphis</name>
    <dbReference type="NCBI Taxonomy" id="102886"/>
    <lineage>
        <taxon>Bacteria</taxon>
        <taxon>Bacillati</taxon>
        <taxon>Bacillota</taxon>
        <taxon>Bacilli</taxon>
        <taxon>Lactobacillales</taxon>
        <taxon>Streptococcaceae</taxon>
        <taxon>Streptococcus</taxon>
    </lineage>
</organism>
<sequence length="395" mass="45530">MIKPIDDFYYLKHNKVLCNSNSLIQLYFPIIGNDAVAVYQYLINFCDEGKRSHKFTELLNHLQFGMTRLEDALVMLTAVDLLVLYQLPDHYLFKIQPSMDNEEFLANPIYRRLLEQKIGQLAVSDLEIKIPQAARNISKRFSDVFGKSSDSSREEIKKVKKTVTFDLVSFQQLMGRDGLQFVNENEDVITLYSLSEKYGMTWFDTYNLAKETAINGKIAPSRMLAKKAQKANASEKIKQGDFTSAEQIIIREAKADTAQLFLEKIKKARRARVTKDEKELLISLAKMDFLDEVINVMVLYTFNKTKSANLQKNYILKIANDFSYQKIVSAEDAVLKMRSFGDKRQETKAKSSKSNVPTWSNPDYQEKTTQEEQLQLDKFKKEALQRLNKLKKGGD</sequence>
<reference evidence="6" key="1">
    <citation type="submission" date="2022-10" db="EMBL/GenBank/DDBJ databases">
        <title>Streptococcus didelphis as causative of fatal infections in opossums (Didelphis albiventris).</title>
        <authorList>
            <person name="Breyer G.M."/>
            <person name="Da Silva M.E.R.J."/>
            <person name="Siqueira F.M."/>
        </authorList>
    </citation>
    <scope>NUCLEOTIDE SEQUENCE [LARGE SCALE GENOMIC DNA]</scope>
    <source>
        <strain evidence="6">LBVP101/21</strain>
    </source>
</reference>
<dbReference type="Proteomes" id="UP001238096">
    <property type="component" value="Chromosome"/>
</dbReference>
<feature type="compositionally biased region" description="Polar residues" evidence="2">
    <location>
        <begin position="352"/>
        <end position="363"/>
    </location>
</feature>
<dbReference type="InterPro" id="IPR006343">
    <property type="entry name" value="DnaB/C_C"/>
</dbReference>
<feature type="domain" description="DnaB/C C-terminal" evidence="3">
    <location>
        <begin position="263"/>
        <end position="333"/>
    </location>
</feature>
<keyword evidence="6" id="KW-1185">Reference proteome</keyword>
<proteinExistence type="inferred from homology"/>
<evidence type="ECO:0000259" key="3">
    <source>
        <dbReference type="Pfam" id="PF07261"/>
    </source>
</evidence>
<evidence type="ECO:0000313" key="6">
    <source>
        <dbReference type="Proteomes" id="UP001238096"/>
    </source>
</evidence>
<evidence type="ECO:0000259" key="4">
    <source>
        <dbReference type="Pfam" id="PF25888"/>
    </source>
</evidence>
<accession>A0ABY9LI57</accession>
<name>A0ABY9LI57_9STRE</name>
<evidence type="ECO:0000256" key="1">
    <source>
        <dbReference type="ARBA" id="ARBA00093462"/>
    </source>
</evidence>
<protein>
    <submittedName>
        <fullName evidence="5">DnaD domain protein</fullName>
    </submittedName>
</protein>
<dbReference type="Pfam" id="PF25888">
    <property type="entry name" value="WHD_DnaB"/>
    <property type="match status" value="1"/>
</dbReference>
<dbReference type="RefSeq" id="WP_018365506.1">
    <property type="nucleotide sequence ID" value="NZ_CP110509.1"/>
</dbReference>